<protein>
    <submittedName>
        <fullName evidence="2">Uncharacterized protein</fullName>
    </submittedName>
</protein>
<gene>
    <name evidence="2" type="ORF">KPH14_010278</name>
</gene>
<dbReference type="Proteomes" id="UP001258017">
    <property type="component" value="Unassembled WGS sequence"/>
</dbReference>
<dbReference type="EMBL" id="JAIFRP010000021">
    <property type="protein sequence ID" value="KAK2585661.1"/>
    <property type="molecule type" value="Genomic_DNA"/>
</dbReference>
<evidence type="ECO:0000313" key="3">
    <source>
        <dbReference type="Proteomes" id="UP001258017"/>
    </source>
</evidence>
<feature type="signal peptide" evidence="1">
    <location>
        <begin position="1"/>
        <end position="15"/>
    </location>
</feature>
<comment type="caution">
    <text evidence="2">The sequence shown here is derived from an EMBL/GenBank/DDBJ whole genome shotgun (WGS) entry which is preliminary data.</text>
</comment>
<feature type="chain" id="PRO_5042014640" evidence="1">
    <location>
        <begin position="16"/>
        <end position="138"/>
    </location>
</feature>
<organism evidence="2 3">
    <name type="scientific">Odynerus spinipes</name>
    <dbReference type="NCBI Taxonomy" id="1348599"/>
    <lineage>
        <taxon>Eukaryota</taxon>
        <taxon>Metazoa</taxon>
        <taxon>Ecdysozoa</taxon>
        <taxon>Arthropoda</taxon>
        <taxon>Hexapoda</taxon>
        <taxon>Insecta</taxon>
        <taxon>Pterygota</taxon>
        <taxon>Neoptera</taxon>
        <taxon>Endopterygota</taxon>
        <taxon>Hymenoptera</taxon>
        <taxon>Apocrita</taxon>
        <taxon>Aculeata</taxon>
        <taxon>Vespoidea</taxon>
        <taxon>Vespidae</taxon>
        <taxon>Eumeninae</taxon>
        <taxon>Odynerus</taxon>
    </lineage>
</organism>
<dbReference type="AlphaFoldDB" id="A0AAD9VST6"/>
<keyword evidence="3" id="KW-1185">Reference proteome</keyword>
<keyword evidence="1" id="KW-0732">Signal</keyword>
<reference evidence="2" key="1">
    <citation type="submission" date="2021-08" db="EMBL/GenBank/DDBJ databases">
        <authorList>
            <person name="Misof B."/>
            <person name="Oliver O."/>
            <person name="Podsiadlowski L."/>
            <person name="Donath A."/>
            <person name="Peters R."/>
            <person name="Mayer C."/>
            <person name="Rust J."/>
            <person name="Gunkel S."/>
            <person name="Lesny P."/>
            <person name="Martin S."/>
            <person name="Oeyen J.P."/>
            <person name="Petersen M."/>
            <person name="Panagiotis P."/>
            <person name="Wilbrandt J."/>
            <person name="Tanja T."/>
        </authorList>
    </citation>
    <scope>NUCLEOTIDE SEQUENCE</scope>
    <source>
        <strain evidence="2">GBR_01_08_01A</strain>
        <tissue evidence="2">Thorax + abdomen</tissue>
    </source>
</reference>
<sequence length="138" mass="15156">MKHFLYLMAIAVCEAARIPRQLEYEHFPNFRSVYHGHGASSYQNVHVDNHGGGVPAHSFNYVNGVSDLGLTDHHGRGFVPIYERGNELGHVDGHHGEFSTYGGTGSGHHGLEVGAHPYYGGHFDHGNYFGDHLGHGLQ</sequence>
<accession>A0AAD9VST6</accession>
<proteinExistence type="predicted"/>
<name>A0AAD9VST6_9HYME</name>
<evidence type="ECO:0000256" key="1">
    <source>
        <dbReference type="SAM" id="SignalP"/>
    </source>
</evidence>
<evidence type="ECO:0000313" key="2">
    <source>
        <dbReference type="EMBL" id="KAK2585661.1"/>
    </source>
</evidence>
<reference evidence="2" key="2">
    <citation type="journal article" date="2023" name="Commun. Biol.">
        <title>Intrasexual cuticular hydrocarbon dimorphism in a wasp sheds light on hydrocarbon biosynthesis genes in Hymenoptera.</title>
        <authorList>
            <person name="Moris V.C."/>
            <person name="Podsiadlowski L."/>
            <person name="Martin S."/>
            <person name="Oeyen J.P."/>
            <person name="Donath A."/>
            <person name="Petersen M."/>
            <person name="Wilbrandt J."/>
            <person name="Misof B."/>
            <person name="Liedtke D."/>
            <person name="Thamm M."/>
            <person name="Scheiner R."/>
            <person name="Schmitt T."/>
            <person name="Niehuis O."/>
        </authorList>
    </citation>
    <scope>NUCLEOTIDE SEQUENCE</scope>
    <source>
        <strain evidence="2">GBR_01_08_01A</strain>
    </source>
</reference>